<comment type="caution">
    <text evidence="2">The sequence shown here is derived from an EMBL/GenBank/DDBJ whole genome shotgun (WGS) entry which is preliminary data.</text>
</comment>
<feature type="transmembrane region" description="Helical" evidence="1">
    <location>
        <begin position="109"/>
        <end position="136"/>
    </location>
</feature>
<evidence type="ECO:0000313" key="2">
    <source>
        <dbReference type="EMBL" id="GGD25937.1"/>
    </source>
</evidence>
<dbReference type="EMBL" id="BMHO01000001">
    <property type="protein sequence ID" value="GGD25937.1"/>
    <property type="molecule type" value="Genomic_DNA"/>
</dbReference>
<reference evidence="2" key="2">
    <citation type="submission" date="2020-09" db="EMBL/GenBank/DDBJ databases">
        <authorList>
            <person name="Sun Q."/>
            <person name="Zhou Y."/>
        </authorList>
    </citation>
    <scope>NUCLEOTIDE SEQUENCE</scope>
    <source>
        <strain evidence="2">CGMCC 1.15152</strain>
    </source>
</reference>
<keyword evidence="1" id="KW-1133">Transmembrane helix</keyword>
<feature type="transmembrane region" description="Helical" evidence="1">
    <location>
        <begin position="21"/>
        <end position="41"/>
    </location>
</feature>
<keyword evidence="1" id="KW-0472">Membrane</keyword>
<keyword evidence="1" id="KW-0812">Transmembrane</keyword>
<reference evidence="2" key="1">
    <citation type="journal article" date="2014" name="Int. J. Syst. Evol. Microbiol.">
        <title>Complete genome sequence of Corynebacterium casei LMG S-19264T (=DSM 44701T), isolated from a smear-ripened cheese.</title>
        <authorList>
            <consortium name="US DOE Joint Genome Institute (JGI-PGF)"/>
            <person name="Walter F."/>
            <person name="Albersmeier A."/>
            <person name="Kalinowski J."/>
            <person name="Ruckert C."/>
        </authorList>
    </citation>
    <scope>NUCLEOTIDE SEQUENCE</scope>
    <source>
        <strain evidence="2">CGMCC 1.15152</strain>
    </source>
</reference>
<dbReference type="AlphaFoldDB" id="A0A917DC98"/>
<evidence type="ECO:0008006" key="4">
    <source>
        <dbReference type="Google" id="ProtNLM"/>
    </source>
</evidence>
<evidence type="ECO:0000256" key="1">
    <source>
        <dbReference type="SAM" id="Phobius"/>
    </source>
</evidence>
<feature type="transmembrane region" description="Helical" evidence="1">
    <location>
        <begin position="47"/>
        <end position="77"/>
    </location>
</feature>
<keyword evidence="3" id="KW-1185">Reference proteome</keyword>
<evidence type="ECO:0000313" key="3">
    <source>
        <dbReference type="Proteomes" id="UP000633205"/>
    </source>
</evidence>
<accession>A0A917DC98</accession>
<organism evidence="2 3">
    <name type="scientific">Microbacterium faecale</name>
    <dbReference type="NCBI Taxonomy" id="1804630"/>
    <lineage>
        <taxon>Bacteria</taxon>
        <taxon>Bacillati</taxon>
        <taxon>Actinomycetota</taxon>
        <taxon>Actinomycetes</taxon>
        <taxon>Micrococcales</taxon>
        <taxon>Microbacteriaceae</taxon>
        <taxon>Microbacterium</taxon>
    </lineage>
</organism>
<gene>
    <name evidence="2" type="ORF">GCM10010915_02490</name>
</gene>
<sequence>MAYGRMRWNRNMLENLQSFTETLPVAVQWVGIILISAIPFVESYLGAFIGVIAGIHPVVALAAAIIGNVVSMLIFVLSAHGIRTAATKNNAPKELSPRKQKLKERFDKFGIAGVSLLGQAVLPSQITSALIVSFGASKNKVIFWQIISIILWGVAFTLLALGGVQVVGRF</sequence>
<feature type="transmembrane region" description="Helical" evidence="1">
    <location>
        <begin position="142"/>
        <end position="164"/>
    </location>
</feature>
<name>A0A917DC98_9MICO</name>
<proteinExistence type="predicted"/>
<dbReference type="Proteomes" id="UP000633205">
    <property type="component" value="Unassembled WGS sequence"/>
</dbReference>
<protein>
    <recommendedName>
        <fullName evidence="4">Small multidrug efflux protein</fullName>
    </recommendedName>
</protein>